<feature type="region of interest" description="Disordered" evidence="1">
    <location>
        <begin position="62"/>
        <end position="94"/>
    </location>
</feature>
<feature type="compositionally biased region" description="Polar residues" evidence="1">
    <location>
        <begin position="62"/>
        <end position="71"/>
    </location>
</feature>
<keyword evidence="2" id="KW-0472">Membrane</keyword>
<feature type="transmembrane region" description="Helical" evidence="2">
    <location>
        <begin position="251"/>
        <end position="273"/>
    </location>
</feature>
<gene>
    <name evidence="4" type="ORF">CTheo_9078</name>
</gene>
<evidence type="ECO:0000256" key="1">
    <source>
        <dbReference type="SAM" id="MobiDB-lite"/>
    </source>
</evidence>
<reference evidence="4 5" key="1">
    <citation type="journal article" date="2019" name="Fungal Biol. Biotechnol.">
        <title>Draft genome sequence of fastidious pathogen Ceratobasidium theobromae, which causes vascular-streak dieback in Theobroma cacao.</title>
        <authorList>
            <person name="Ali S.S."/>
            <person name="Asman A."/>
            <person name="Shao J."/>
            <person name="Firmansyah A.P."/>
            <person name="Susilo A.W."/>
            <person name="Rosmana A."/>
            <person name="McMahon P."/>
            <person name="Junaid M."/>
            <person name="Guest D."/>
            <person name="Kheng T.Y."/>
            <person name="Meinhardt L.W."/>
            <person name="Bailey B.A."/>
        </authorList>
    </citation>
    <scope>NUCLEOTIDE SEQUENCE [LARGE SCALE GENOMIC DNA]</scope>
    <source>
        <strain evidence="4 5">CT2</strain>
    </source>
</reference>
<evidence type="ECO:0000259" key="3">
    <source>
        <dbReference type="Pfam" id="PF20149"/>
    </source>
</evidence>
<dbReference type="Pfam" id="PF20149">
    <property type="entry name" value="DUF6532"/>
    <property type="match status" value="1"/>
</dbReference>
<evidence type="ECO:0000313" key="5">
    <source>
        <dbReference type="Proteomes" id="UP000383932"/>
    </source>
</evidence>
<dbReference type="AlphaFoldDB" id="A0A5N5Q7M8"/>
<keyword evidence="5" id="KW-1185">Reference proteome</keyword>
<sequence length="326" mass="36735">MQNQKASQGLITSFFTSKSAPRPSTTLLPAATILQAPRTGGPNVHRMPTSTELARQEALCFNSTGDRSNAMNTDSTESDDDDNFETGTSTGRPRIADLDESMRPVIVTACEIYRILIVTRAAFPDPIQRASYRQEAMDMAWKDHKLPGKPPLMSAIIRRLLDQRIAQVRGDLKVAARGMVVQGYSLINLTAAQKLAKVLTLVSERTFQVHYEHIDEIGHGSGKKFSHPCIAELLIQVFFKTGHTSDGYRHFYLFNPITPNLVAILLVSIMVALQEHMSGEGRINVNFRESEFRPLFIKVKQTIEHFRDKRRSDYDEMRLDLLNSCR</sequence>
<keyword evidence="2" id="KW-0812">Transmembrane</keyword>
<feature type="domain" description="DUF6532" evidence="3">
    <location>
        <begin position="109"/>
        <end position="306"/>
    </location>
</feature>
<organism evidence="4 5">
    <name type="scientific">Ceratobasidium theobromae</name>
    <dbReference type="NCBI Taxonomy" id="1582974"/>
    <lineage>
        <taxon>Eukaryota</taxon>
        <taxon>Fungi</taxon>
        <taxon>Dikarya</taxon>
        <taxon>Basidiomycota</taxon>
        <taxon>Agaricomycotina</taxon>
        <taxon>Agaricomycetes</taxon>
        <taxon>Cantharellales</taxon>
        <taxon>Ceratobasidiaceae</taxon>
        <taxon>Ceratobasidium</taxon>
    </lineage>
</organism>
<dbReference type="InterPro" id="IPR045341">
    <property type="entry name" value="DUF6532"/>
</dbReference>
<evidence type="ECO:0000256" key="2">
    <source>
        <dbReference type="SAM" id="Phobius"/>
    </source>
</evidence>
<proteinExistence type="predicted"/>
<dbReference type="Proteomes" id="UP000383932">
    <property type="component" value="Unassembled WGS sequence"/>
</dbReference>
<accession>A0A5N5Q7M8</accession>
<dbReference type="OrthoDB" id="3257342at2759"/>
<dbReference type="EMBL" id="SSOP01001054">
    <property type="protein sequence ID" value="KAB5587483.1"/>
    <property type="molecule type" value="Genomic_DNA"/>
</dbReference>
<name>A0A5N5Q7M8_9AGAM</name>
<keyword evidence="2" id="KW-1133">Transmembrane helix</keyword>
<protein>
    <recommendedName>
        <fullName evidence="3">DUF6532 domain-containing protein</fullName>
    </recommendedName>
</protein>
<comment type="caution">
    <text evidence="4">The sequence shown here is derived from an EMBL/GenBank/DDBJ whole genome shotgun (WGS) entry which is preliminary data.</text>
</comment>
<evidence type="ECO:0000313" key="4">
    <source>
        <dbReference type="EMBL" id="KAB5587483.1"/>
    </source>
</evidence>